<proteinExistence type="predicted"/>
<evidence type="ECO:0000313" key="1">
    <source>
        <dbReference type="EMBL" id="OEF99417.1"/>
    </source>
</evidence>
<dbReference type="AlphaFoldDB" id="A0A1D2YUQ6"/>
<accession>A0A1D2YUQ6</accession>
<dbReference type="OrthoDB" id="2989675at2"/>
<gene>
    <name evidence="1" type="ORF">BHF71_02200</name>
</gene>
<name>A0A1D2YUQ6_9BACI</name>
<dbReference type="EMBL" id="MIJF01000024">
    <property type="protein sequence ID" value="OEF99417.1"/>
    <property type="molecule type" value="Genomic_DNA"/>
</dbReference>
<sequence length="113" mass="12974">MTQQKPSKKDFVDLINSLMGQKIMTEDQLTKFLNDAKKVKETKGTEGFLEFVQKTTNAPASKDQLERLADEIKRSGNPVNAIDFLIKEKLLTDQQARKINQAIEHTKKKKRKN</sequence>
<keyword evidence="2" id="KW-1185">Reference proteome</keyword>
<evidence type="ECO:0000313" key="2">
    <source>
        <dbReference type="Proteomes" id="UP000243739"/>
    </source>
</evidence>
<reference evidence="1 2" key="1">
    <citation type="submission" date="2016-09" db="EMBL/GenBank/DDBJ databases">
        <title>Draft genome sequence for the type strain of Vulcanibacillus modesticaldus BR, a strictly anaerobic, moderately thermophilic, and nitrate-reducing bacterium from deep sea-hydrothermal vents of the Mid-Atlantic Ridge.</title>
        <authorList>
            <person name="Abin C.A."/>
            <person name="Hollibaugh J.T."/>
        </authorList>
    </citation>
    <scope>NUCLEOTIDE SEQUENCE [LARGE SCALE GENOMIC DNA]</scope>
    <source>
        <strain evidence="1 2">BR</strain>
    </source>
</reference>
<organism evidence="1 2">
    <name type="scientific">Vulcanibacillus modesticaldus</name>
    <dbReference type="NCBI Taxonomy" id="337097"/>
    <lineage>
        <taxon>Bacteria</taxon>
        <taxon>Bacillati</taxon>
        <taxon>Bacillota</taxon>
        <taxon>Bacilli</taxon>
        <taxon>Bacillales</taxon>
        <taxon>Bacillaceae</taxon>
        <taxon>Vulcanibacillus</taxon>
    </lineage>
</organism>
<protein>
    <submittedName>
        <fullName evidence="1">Uncharacterized protein</fullName>
    </submittedName>
</protein>
<dbReference type="STRING" id="337097.BHF71_02200"/>
<dbReference type="RefSeq" id="WP_069656810.1">
    <property type="nucleotide sequence ID" value="NZ_MIJF01000024.1"/>
</dbReference>
<comment type="caution">
    <text evidence="1">The sequence shown here is derived from an EMBL/GenBank/DDBJ whole genome shotgun (WGS) entry which is preliminary data.</text>
</comment>
<dbReference type="Proteomes" id="UP000243739">
    <property type="component" value="Unassembled WGS sequence"/>
</dbReference>